<accession>A0A511ZI63</accession>
<name>A0A511ZI63_9BACI</name>
<organism evidence="3 4">
    <name type="scientific">Oceanobacillus sojae</name>
    <dbReference type="NCBI Taxonomy" id="582851"/>
    <lineage>
        <taxon>Bacteria</taxon>
        <taxon>Bacillati</taxon>
        <taxon>Bacillota</taxon>
        <taxon>Bacilli</taxon>
        <taxon>Bacillales</taxon>
        <taxon>Bacillaceae</taxon>
        <taxon>Oceanobacillus</taxon>
    </lineage>
</organism>
<proteinExistence type="predicted"/>
<dbReference type="Gene3D" id="2.60.40.1240">
    <property type="match status" value="1"/>
</dbReference>
<evidence type="ECO:0000313" key="3">
    <source>
        <dbReference type="EMBL" id="GEN87124.1"/>
    </source>
</evidence>
<evidence type="ECO:0000259" key="2">
    <source>
        <dbReference type="Pfam" id="PF11611"/>
    </source>
</evidence>
<dbReference type="PROSITE" id="PS51257">
    <property type="entry name" value="PROKAR_LIPOPROTEIN"/>
    <property type="match status" value="1"/>
</dbReference>
<dbReference type="InterPro" id="IPR029051">
    <property type="entry name" value="DUF4352"/>
</dbReference>
<evidence type="ECO:0000256" key="1">
    <source>
        <dbReference type="ARBA" id="ARBA00022729"/>
    </source>
</evidence>
<dbReference type="STRING" id="582851.GCA_900162665_00988"/>
<gene>
    <name evidence="3" type="primary">ydhF</name>
    <name evidence="3" type="ORF">OSO01_18630</name>
</gene>
<protein>
    <recommendedName>
        <fullName evidence="2">DUF4352 domain-containing protein</fullName>
    </recommendedName>
</protein>
<feature type="domain" description="DUF4352" evidence="2">
    <location>
        <begin position="80"/>
        <end position="203"/>
    </location>
</feature>
<sequence>MNRIFGFLIIIFVLAGCAKDKPAEEAEAKNDTDKEEYTQTTSYLDGYLENPQLPDDSELLVVDQVVEDSKGKSTLIKIKQVNETYQIGDIEMTLRDAKWIHLRPSYRMIDYFHGLTDNESEFNYVKVFVEITNTTAETLQFSPAALVETNDGENTSWEDELYLEGLNEPIEPGESRKGNLGFIVDETEDLSELTILTSDLFDEADNKLTDAAEITVEF</sequence>
<reference evidence="3 4" key="1">
    <citation type="submission" date="2019-07" db="EMBL/GenBank/DDBJ databases">
        <title>Whole genome shotgun sequence of Oceanobacillus sojae NBRC 105379.</title>
        <authorList>
            <person name="Hosoyama A."/>
            <person name="Uohara A."/>
            <person name="Ohji S."/>
            <person name="Ichikawa N."/>
        </authorList>
    </citation>
    <scope>NUCLEOTIDE SEQUENCE [LARGE SCALE GENOMIC DNA]</scope>
    <source>
        <strain evidence="3 4">NBRC 105379</strain>
    </source>
</reference>
<dbReference type="InterPro" id="IPR029050">
    <property type="entry name" value="Immunoprotect_excell_Ig-like"/>
</dbReference>
<dbReference type="OrthoDB" id="2352213at2"/>
<keyword evidence="1" id="KW-0732">Signal</keyword>
<evidence type="ECO:0000313" key="4">
    <source>
        <dbReference type="Proteomes" id="UP000321558"/>
    </source>
</evidence>
<dbReference type="EMBL" id="BJYM01000006">
    <property type="protein sequence ID" value="GEN87124.1"/>
    <property type="molecule type" value="Genomic_DNA"/>
</dbReference>
<dbReference type="RefSeq" id="WP_147210131.1">
    <property type="nucleotide sequence ID" value="NZ_BJYM01000006.1"/>
</dbReference>
<dbReference type="Proteomes" id="UP000321558">
    <property type="component" value="Unassembled WGS sequence"/>
</dbReference>
<comment type="caution">
    <text evidence="3">The sequence shown here is derived from an EMBL/GenBank/DDBJ whole genome shotgun (WGS) entry which is preliminary data.</text>
</comment>
<dbReference type="AlphaFoldDB" id="A0A511ZI63"/>
<dbReference type="Pfam" id="PF11611">
    <property type="entry name" value="DUF4352"/>
    <property type="match status" value="1"/>
</dbReference>
<keyword evidence="4" id="KW-1185">Reference proteome</keyword>